<organism evidence="1 2">
    <name type="scientific">Meloidogyne hapla</name>
    <name type="common">Root-knot nematode worm</name>
    <dbReference type="NCBI Taxonomy" id="6305"/>
    <lineage>
        <taxon>Eukaryota</taxon>
        <taxon>Metazoa</taxon>
        <taxon>Ecdysozoa</taxon>
        <taxon>Nematoda</taxon>
        <taxon>Chromadorea</taxon>
        <taxon>Rhabditida</taxon>
        <taxon>Tylenchina</taxon>
        <taxon>Tylenchomorpha</taxon>
        <taxon>Tylenchoidea</taxon>
        <taxon>Meloidogynidae</taxon>
        <taxon>Meloidogyninae</taxon>
        <taxon>Meloidogyne</taxon>
    </lineage>
</organism>
<reference evidence="2" key="1">
    <citation type="submission" date="2016-11" db="UniProtKB">
        <authorList>
            <consortium name="WormBaseParasite"/>
        </authorList>
    </citation>
    <scope>IDENTIFICATION</scope>
</reference>
<dbReference type="Proteomes" id="UP000095281">
    <property type="component" value="Unplaced"/>
</dbReference>
<evidence type="ECO:0000313" key="1">
    <source>
        <dbReference type="Proteomes" id="UP000095281"/>
    </source>
</evidence>
<evidence type="ECO:0000313" key="2">
    <source>
        <dbReference type="WBParaSite" id="MhA1_Contig647.frz3.gene8"/>
    </source>
</evidence>
<proteinExistence type="predicted"/>
<sequence>MTNNENRKIMDVTNIIPNNHPDKIRLEVFLDGSLNVLLKYGFNLDNFNDFDQSNIMDGQQGVVEKTENWKAKTRRSPAFLKQSTSTQNINPINLPYVPFPSSYLYSAPLLHSKCGGHWHQSVEIFRTTLISIKLHPSFQFSVLLQNLRGSLFGRLAQQFKSKKGSMIYVTTNDENKELAEEYGIKCLILESKDALIKLRNNLDGSDQTICELAKFVAKF</sequence>
<dbReference type="AlphaFoldDB" id="A0A1I8BV70"/>
<keyword evidence="1" id="KW-1185">Reference proteome</keyword>
<dbReference type="WBParaSite" id="MhA1_Contig647.frz3.gene8">
    <property type="protein sequence ID" value="MhA1_Contig647.frz3.gene8"/>
    <property type="gene ID" value="MhA1_Contig647.frz3.gene8"/>
</dbReference>
<accession>A0A1I8BV70</accession>
<name>A0A1I8BV70_MELHA</name>
<protein>
    <submittedName>
        <fullName evidence="2">Uncharacterized protein</fullName>
    </submittedName>
</protein>